<accession>A0A4Z0C9A0</accession>
<keyword evidence="4" id="KW-1185">Reference proteome</keyword>
<dbReference type="InterPro" id="IPR016155">
    <property type="entry name" value="Mopterin_synth/thiamin_S_b"/>
</dbReference>
<dbReference type="PANTHER" id="PTHR37483:SF1">
    <property type="entry name" value="UPF0125 PROTEIN RATB"/>
    <property type="match status" value="1"/>
</dbReference>
<sequence length="104" mass="11459">MPRVTILHSPGPREVREQALDLPEGATIRDALVAAGLTPVEGEAVGVWGRKVALEEVLRTGDRVELARPLKVDPKVARRERFRRQGSRAAGLFASRRPRAKPGY</sequence>
<proteinExistence type="inferred from homology"/>
<comment type="similarity">
    <text evidence="1 2">Belongs to the UPF0125 (RnfH) family.</text>
</comment>
<evidence type="ECO:0000313" key="4">
    <source>
        <dbReference type="Proteomes" id="UP000297839"/>
    </source>
</evidence>
<dbReference type="PANTHER" id="PTHR37483">
    <property type="entry name" value="UPF0125 PROTEIN RATB"/>
    <property type="match status" value="1"/>
</dbReference>
<evidence type="ECO:0000256" key="2">
    <source>
        <dbReference type="HAMAP-Rule" id="MF_00460"/>
    </source>
</evidence>
<gene>
    <name evidence="3" type="ORF">EZ216_03535</name>
</gene>
<dbReference type="EMBL" id="SMLK01000001">
    <property type="protein sequence ID" value="TFZ08246.1"/>
    <property type="molecule type" value="Genomic_DNA"/>
</dbReference>
<dbReference type="AlphaFoldDB" id="A0A4Z0C9A0"/>
<evidence type="ECO:0000313" key="3">
    <source>
        <dbReference type="EMBL" id="TFZ08246.1"/>
    </source>
</evidence>
<reference evidence="3 4" key="1">
    <citation type="submission" date="2019-03" db="EMBL/GenBank/DDBJ databases">
        <title>Ramlibacter sp. 18x22-1, whole genome shotgun sequence.</title>
        <authorList>
            <person name="Zhang X."/>
            <person name="Feng G."/>
            <person name="Zhu H."/>
        </authorList>
    </citation>
    <scope>NUCLEOTIDE SEQUENCE [LARGE SCALE GENOMIC DNA]</scope>
    <source>
        <strain evidence="3 4">18x22-1</strain>
    </source>
</reference>
<protein>
    <recommendedName>
        <fullName evidence="2">UPF0125 protein EZ216_03535</fullName>
    </recommendedName>
</protein>
<dbReference type="InterPro" id="IPR005346">
    <property type="entry name" value="RnfH"/>
</dbReference>
<organism evidence="3 4">
    <name type="scientific">Ramlibacter humi</name>
    <dbReference type="NCBI Taxonomy" id="2530451"/>
    <lineage>
        <taxon>Bacteria</taxon>
        <taxon>Pseudomonadati</taxon>
        <taxon>Pseudomonadota</taxon>
        <taxon>Betaproteobacteria</taxon>
        <taxon>Burkholderiales</taxon>
        <taxon>Comamonadaceae</taxon>
        <taxon>Ramlibacter</taxon>
    </lineage>
</organism>
<dbReference type="OrthoDB" id="9796575at2"/>
<comment type="caution">
    <text evidence="3">The sequence shown here is derived from an EMBL/GenBank/DDBJ whole genome shotgun (WGS) entry which is preliminary data.</text>
</comment>
<dbReference type="Proteomes" id="UP000297839">
    <property type="component" value="Unassembled WGS sequence"/>
</dbReference>
<dbReference type="HAMAP" id="MF_00460">
    <property type="entry name" value="UPF0125_RnfH"/>
    <property type="match status" value="1"/>
</dbReference>
<dbReference type="Pfam" id="PF03658">
    <property type="entry name" value="Ub-RnfH"/>
    <property type="match status" value="1"/>
</dbReference>
<dbReference type="RefSeq" id="WP_135248183.1">
    <property type="nucleotide sequence ID" value="NZ_SMLK01000001.1"/>
</dbReference>
<evidence type="ECO:0000256" key="1">
    <source>
        <dbReference type="ARBA" id="ARBA00010645"/>
    </source>
</evidence>
<dbReference type="Gene3D" id="3.10.20.280">
    <property type="entry name" value="RnfH-like"/>
    <property type="match status" value="1"/>
</dbReference>
<dbReference type="SUPFAM" id="SSF54285">
    <property type="entry name" value="MoaD/ThiS"/>
    <property type="match status" value="1"/>
</dbReference>
<dbReference type="InterPro" id="IPR037021">
    <property type="entry name" value="RnfH_sf"/>
</dbReference>
<name>A0A4Z0C9A0_9BURK</name>